<dbReference type="InterPro" id="IPR040819">
    <property type="entry name" value="Rol_Rep_N"/>
</dbReference>
<evidence type="ECO:0000259" key="2">
    <source>
        <dbReference type="Pfam" id="PF18106"/>
    </source>
</evidence>
<comment type="caution">
    <text evidence="3">The sequence shown here is derived from an EMBL/GenBank/DDBJ whole genome shotgun (WGS) entry which is preliminary data.</text>
</comment>
<sequence>MSKPYHDSFSAIIDWLEFTVTGLQLESVILEILKLEKKTFTKMETGRFGYRSQLKWNEGSLYIMFNAGTDKNENVIENLPQNVDRMGIHVMITGSGCRQYESLYELKTLLFYLTILDDKVNFSRVDIAIDDFKNQVIKFSRIHRAAVKGYFTSRWNKWDEINSRQCSTGEFLGRTMYFGSQSSEIFCRIYDKTLERKAKSEEKTAESATWTRLEVVYRKERARKLIYHIIDQNMSVGTAIRGTLKQYLRFIKPPQTNDTNKARWPSTKWWGQLLDNVEKLQLTSRREPKSIDDMASWLDRQIAPTIAAIVTAYEGDIDWLHQIIKNGASRLSQRHKDAIAQYLQQEVAE</sequence>
<reference evidence="4" key="1">
    <citation type="journal article" date="2019" name="Int. J. Syst. Evol. Microbiol.">
        <title>The Global Catalogue of Microorganisms (GCM) 10K type strain sequencing project: providing services to taxonomists for standard genome sequencing and annotation.</title>
        <authorList>
            <consortium name="The Broad Institute Genomics Platform"/>
            <consortium name="The Broad Institute Genome Sequencing Center for Infectious Disease"/>
            <person name="Wu L."/>
            <person name="Ma J."/>
        </authorList>
    </citation>
    <scope>NUCLEOTIDE SEQUENCE [LARGE SCALE GENOMIC DNA]</scope>
    <source>
        <strain evidence="4">CCM 8609</strain>
    </source>
</reference>
<dbReference type="RefSeq" id="WP_153710991.1">
    <property type="nucleotide sequence ID" value="NZ_BMDS01000016.1"/>
</dbReference>
<dbReference type="Proteomes" id="UP000603295">
    <property type="component" value="Unassembled WGS sequence"/>
</dbReference>
<evidence type="ECO:0000313" key="4">
    <source>
        <dbReference type="Proteomes" id="UP000603295"/>
    </source>
</evidence>
<dbReference type="EMBL" id="BMDS01000016">
    <property type="protein sequence ID" value="GGI64324.1"/>
    <property type="molecule type" value="Genomic_DNA"/>
</dbReference>
<protein>
    <submittedName>
        <fullName evidence="3">Cro/Cl family transcriptional regulator</fullName>
    </submittedName>
</protein>
<accession>A0ABQ2CAI1</accession>
<gene>
    <name evidence="3" type="ORF">GCM10011459_21580</name>
</gene>
<evidence type="ECO:0000259" key="1">
    <source>
        <dbReference type="Pfam" id="PF02486"/>
    </source>
</evidence>
<dbReference type="Pfam" id="PF02486">
    <property type="entry name" value="Rep_trans"/>
    <property type="match status" value="1"/>
</dbReference>
<feature type="domain" description="Rolling Circle replication initiation protein N-terminal" evidence="2">
    <location>
        <begin position="11"/>
        <end position="112"/>
    </location>
</feature>
<evidence type="ECO:0000313" key="3">
    <source>
        <dbReference type="EMBL" id="GGI64324.1"/>
    </source>
</evidence>
<organism evidence="3 4">
    <name type="scientific">Limosilactobacillus caviae</name>
    <dbReference type="NCBI Taxonomy" id="1769424"/>
    <lineage>
        <taxon>Bacteria</taxon>
        <taxon>Bacillati</taxon>
        <taxon>Bacillota</taxon>
        <taxon>Bacilli</taxon>
        <taxon>Lactobacillales</taxon>
        <taxon>Lactobacillaceae</taxon>
        <taxon>Limosilactobacillus</taxon>
    </lineage>
</organism>
<proteinExistence type="predicted"/>
<dbReference type="InterPro" id="IPR003491">
    <property type="entry name" value="REP-like_C"/>
</dbReference>
<feature type="domain" description="Replication initiation protein-like C-terminal" evidence="1">
    <location>
        <begin position="120"/>
        <end position="324"/>
    </location>
</feature>
<dbReference type="Pfam" id="PF18106">
    <property type="entry name" value="Rol_Rep_N"/>
    <property type="match status" value="1"/>
</dbReference>
<keyword evidence="4" id="KW-1185">Reference proteome</keyword>
<name>A0ABQ2CAI1_9LACO</name>